<dbReference type="AlphaFoldDB" id="A0A4U5M9D9"/>
<dbReference type="OrthoDB" id="8195432at2759"/>
<reference evidence="2 3" key="1">
    <citation type="journal article" date="2015" name="Genome Biol.">
        <title>Comparative genomics of Steinernema reveals deeply conserved gene regulatory networks.</title>
        <authorList>
            <person name="Dillman A.R."/>
            <person name="Macchietto M."/>
            <person name="Porter C.F."/>
            <person name="Rogers A."/>
            <person name="Williams B."/>
            <person name="Antoshechkin I."/>
            <person name="Lee M.M."/>
            <person name="Goodwin Z."/>
            <person name="Lu X."/>
            <person name="Lewis E.E."/>
            <person name="Goodrich-Blair H."/>
            <person name="Stock S.P."/>
            <person name="Adams B.J."/>
            <person name="Sternberg P.W."/>
            <person name="Mortazavi A."/>
        </authorList>
    </citation>
    <scope>NUCLEOTIDE SEQUENCE [LARGE SCALE GENOMIC DNA]</scope>
    <source>
        <strain evidence="2 3">ALL</strain>
    </source>
</reference>
<keyword evidence="3" id="KW-1185">Reference proteome</keyword>
<feature type="domain" description="Reverse transcriptase" evidence="1">
    <location>
        <begin position="1"/>
        <end position="146"/>
    </location>
</feature>
<sequence>MRSVSLGNLSTLCEICITNPRPQLPPLMVKLARFQFGAVLSKATHKPNLFNLCIEVLIRSLDLDSVKVLAFADDLALVAENPCVLQKALDAVVSHASLMGLHFNPTKCASLVITKGKINAEPMLVKGTPISSLDDEGTYTYLGIQLGVHSRTKVSGILSQGVRDAEIICSSQLAPWQKINALKTFIYPRYSFFIRNGDPLLSDLKAFDNSMSAMIKELIHCPNKGTSRHYLYGDARKGGLGVPSLVDEYHVSSVACLTRLLFSKDKTVAEYFNGEFSRLVSKWMKTMRMQHPDATPVDRVDFLNCSERFDGRLASTESHSLWTRMRRSTRHLRKFLGTFEFLLLENDVLGLRVDRSPRVIDLSKSNASQLLRRLVNHRHIQTMVTEMKSQGKVLAAVSRSDHSTKFLRDGLYVSFSTYKWIHRARLNLHLLNGSNFKGLTKVADVVASVKHSHTFSNTANRL</sequence>
<evidence type="ECO:0000313" key="3">
    <source>
        <dbReference type="Proteomes" id="UP000298663"/>
    </source>
</evidence>
<evidence type="ECO:0000313" key="2">
    <source>
        <dbReference type="EMBL" id="TKR65570.1"/>
    </source>
</evidence>
<dbReference type="Pfam" id="PF00078">
    <property type="entry name" value="RVT_1"/>
    <property type="match status" value="1"/>
</dbReference>
<dbReference type="InterPro" id="IPR000477">
    <property type="entry name" value="RT_dom"/>
</dbReference>
<dbReference type="PANTHER" id="PTHR35450">
    <property type="entry name" value="REVERSE TRANSCRIPTASE DOMAIN-CONTAINING PROTEIN"/>
    <property type="match status" value="1"/>
</dbReference>
<accession>A0A4U5M9D9</accession>
<protein>
    <recommendedName>
        <fullName evidence="1">Reverse transcriptase domain-containing protein</fullName>
    </recommendedName>
</protein>
<reference evidence="2 3" key="2">
    <citation type="journal article" date="2019" name="G3 (Bethesda)">
        <title>Hybrid Assembly of the Genome of the Entomopathogenic Nematode Steinernema carpocapsae Identifies the X-Chromosome.</title>
        <authorList>
            <person name="Serra L."/>
            <person name="Macchietto M."/>
            <person name="Macias-Munoz A."/>
            <person name="McGill C.J."/>
            <person name="Rodriguez I.M."/>
            <person name="Rodriguez B."/>
            <person name="Murad R."/>
            <person name="Mortazavi A."/>
        </authorList>
    </citation>
    <scope>NUCLEOTIDE SEQUENCE [LARGE SCALE GENOMIC DNA]</scope>
    <source>
        <strain evidence="2 3">ALL</strain>
    </source>
</reference>
<dbReference type="STRING" id="34508.A0A4U5M9D9"/>
<dbReference type="Proteomes" id="UP000298663">
    <property type="component" value="Unassembled WGS sequence"/>
</dbReference>
<organism evidence="2 3">
    <name type="scientific">Steinernema carpocapsae</name>
    <name type="common">Entomopathogenic nematode</name>
    <dbReference type="NCBI Taxonomy" id="34508"/>
    <lineage>
        <taxon>Eukaryota</taxon>
        <taxon>Metazoa</taxon>
        <taxon>Ecdysozoa</taxon>
        <taxon>Nematoda</taxon>
        <taxon>Chromadorea</taxon>
        <taxon>Rhabditida</taxon>
        <taxon>Tylenchina</taxon>
        <taxon>Panagrolaimomorpha</taxon>
        <taxon>Strongyloidoidea</taxon>
        <taxon>Steinernematidae</taxon>
        <taxon>Steinernema</taxon>
    </lineage>
</organism>
<dbReference type="PROSITE" id="PS50878">
    <property type="entry name" value="RT_POL"/>
    <property type="match status" value="1"/>
</dbReference>
<gene>
    <name evidence="2" type="ORF">L596_025957</name>
</gene>
<comment type="caution">
    <text evidence="2">The sequence shown here is derived from an EMBL/GenBank/DDBJ whole genome shotgun (WGS) entry which is preliminary data.</text>
</comment>
<proteinExistence type="predicted"/>
<dbReference type="PANTHER" id="PTHR35450:SF2">
    <property type="entry name" value="REVERSE TRANSCRIPTASE DOMAIN-CONTAINING PROTEIN"/>
    <property type="match status" value="1"/>
</dbReference>
<dbReference type="EMBL" id="AZBU02000009">
    <property type="protein sequence ID" value="TKR65570.1"/>
    <property type="molecule type" value="Genomic_DNA"/>
</dbReference>
<evidence type="ECO:0000259" key="1">
    <source>
        <dbReference type="PROSITE" id="PS50878"/>
    </source>
</evidence>
<name>A0A4U5M9D9_STECR</name>